<feature type="chain" id="PRO_5044833805" evidence="1">
    <location>
        <begin position="24"/>
        <end position="267"/>
    </location>
</feature>
<reference evidence="2 3" key="1">
    <citation type="submission" date="2023-06" db="EMBL/GenBank/DDBJ databases">
        <title>Nosocomial Elizabethkingia miricola genome.</title>
        <authorList>
            <person name="Morgado S."/>
            <person name="Fonseca E."/>
            <person name="Freitas F."/>
            <person name="Vicente A.C."/>
        </authorList>
    </citation>
    <scope>NUCLEOTIDE SEQUENCE [LARGE SCALE GENOMIC DNA]</scope>
    <source>
        <strain evidence="2 3">EM15</strain>
    </source>
</reference>
<protein>
    <submittedName>
        <fullName evidence="2">GLPGLI family protein</fullName>
    </submittedName>
</protein>
<feature type="signal peptide" evidence="1">
    <location>
        <begin position="1"/>
        <end position="23"/>
    </location>
</feature>
<dbReference type="Proteomes" id="UP001239265">
    <property type="component" value="Unassembled WGS sequence"/>
</dbReference>
<evidence type="ECO:0000313" key="2">
    <source>
        <dbReference type="EMBL" id="MDQ8747825.1"/>
    </source>
</evidence>
<organism evidence="2 3">
    <name type="scientific">Elizabethkingia miricola</name>
    <name type="common">Chryseobacterium miricola</name>
    <dbReference type="NCBI Taxonomy" id="172045"/>
    <lineage>
        <taxon>Bacteria</taxon>
        <taxon>Pseudomonadati</taxon>
        <taxon>Bacteroidota</taxon>
        <taxon>Flavobacteriia</taxon>
        <taxon>Flavobacteriales</taxon>
        <taxon>Weeksellaceae</taxon>
        <taxon>Elizabethkingia</taxon>
    </lineage>
</organism>
<comment type="caution">
    <text evidence="2">The sequence shown here is derived from an EMBL/GenBank/DDBJ whole genome shotgun (WGS) entry which is preliminary data.</text>
</comment>
<evidence type="ECO:0000256" key="1">
    <source>
        <dbReference type="SAM" id="SignalP"/>
    </source>
</evidence>
<gene>
    <name evidence="2" type="ORF">QT385_04175</name>
</gene>
<proteinExistence type="predicted"/>
<dbReference type="InterPro" id="IPR005901">
    <property type="entry name" value="GLPGLI"/>
</dbReference>
<name>A0ABD5B286_ELIMR</name>
<dbReference type="RefSeq" id="WP_309046199.1">
    <property type="nucleotide sequence ID" value="NZ_JAUCQJ010000001.1"/>
</dbReference>
<dbReference type="Pfam" id="PF09697">
    <property type="entry name" value="Porph_ging"/>
    <property type="match status" value="1"/>
</dbReference>
<dbReference type="NCBIfam" id="TIGR01200">
    <property type="entry name" value="GLPGLI"/>
    <property type="match status" value="1"/>
</dbReference>
<dbReference type="EMBL" id="JAUCQJ010000001">
    <property type="protein sequence ID" value="MDQ8747825.1"/>
    <property type="molecule type" value="Genomic_DNA"/>
</dbReference>
<evidence type="ECO:0000313" key="3">
    <source>
        <dbReference type="Proteomes" id="UP001239265"/>
    </source>
</evidence>
<keyword evidence="1" id="KW-0732">Signal</keyword>
<dbReference type="AlphaFoldDB" id="A0ABD5B286"/>
<accession>A0ABD5B286</accession>
<sequence>MTFFLKFFLVSIFLLQSSFFAQKRISYDLQILYSDSLKKNFTMNLDINNDKVYFYDAEFVDPRYSKYKTSETGQFVTRNNGGHENIMFVQDFHSNYYKIKTNDIIEWNLTSDYKTVDKYKLQKATASFGGRIWNVWFCNDIPLMEGPYKFNGLPGLVFEVSENTNVFKYTLIKIENLTKNLTSLEFNDKSLAFITWDRYTKMMNDFYENPYLEERNILQQGGEFIYNDRKLTLQELSQMTKEFQNGLKKNIPPMVEMDKTLFRGKNN</sequence>